<dbReference type="EMBL" id="JBHTCH010000004">
    <property type="protein sequence ID" value="MFC7359478.1"/>
    <property type="molecule type" value="Genomic_DNA"/>
</dbReference>
<keyword evidence="3" id="KW-1185">Reference proteome</keyword>
<feature type="compositionally biased region" description="Pro residues" evidence="1">
    <location>
        <begin position="172"/>
        <end position="183"/>
    </location>
</feature>
<accession>A0ABW2MXR5</accession>
<name>A0ABW2MXR5_9ACTN</name>
<evidence type="ECO:0000313" key="2">
    <source>
        <dbReference type="EMBL" id="MFC7359478.1"/>
    </source>
</evidence>
<evidence type="ECO:0000313" key="3">
    <source>
        <dbReference type="Proteomes" id="UP001596524"/>
    </source>
</evidence>
<dbReference type="Proteomes" id="UP001596524">
    <property type="component" value="Unassembled WGS sequence"/>
</dbReference>
<evidence type="ECO:0000256" key="1">
    <source>
        <dbReference type="SAM" id="MobiDB-lite"/>
    </source>
</evidence>
<proteinExistence type="predicted"/>
<feature type="compositionally biased region" description="Pro residues" evidence="1">
    <location>
        <begin position="116"/>
        <end position="143"/>
    </location>
</feature>
<feature type="region of interest" description="Disordered" evidence="1">
    <location>
        <begin position="105"/>
        <end position="188"/>
    </location>
</feature>
<sequence>MKEQPGLRDQIVAKYREQDPRLDPDLLGRIVDDVAASLGKPGASSLPRAAFDVSWMDSYLAHWVLGQEVVPEVDRMEDLGPALRELMDARFAERLQELRRWVERRAAPPDGGTPEPGVPPVGPDPGPVPPDGGPPEPGVPPVGPAVFEPPDGGPPEPGVPPVGPSVFEAPDGGPPEPGTPPVGPQASLPGENPWILYWFVSLKAPLLLDVIDAHLERRLEEIGYRR</sequence>
<organism evidence="2 3">
    <name type="scientific">Nocardioides astragali</name>
    <dbReference type="NCBI Taxonomy" id="1776736"/>
    <lineage>
        <taxon>Bacteria</taxon>
        <taxon>Bacillati</taxon>
        <taxon>Actinomycetota</taxon>
        <taxon>Actinomycetes</taxon>
        <taxon>Propionibacteriales</taxon>
        <taxon>Nocardioidaceae</taxon>
        <taxon>Nocardioides</taxon>
    </lineage>
</organism>
<protein>
    <submittedName>
        <fullName evidence="2">Uncharacterized protein</fullName>
    </submittedName>
</protein>
<comment type="caution">
    <text evidence="2">The sequence shown here is derived from an EMBL/GenBank/DDBJ whole genome shotgun (WGS) entry which is preliminary data.</text>
</comment>
<gene>
    <name evidence="2" type="ORF">ACFQO6_04275</name>
</gene>
<feature type="compositionally biased region" description="Pro residues" evidence="1">
    <location>
        <begin position="151"/>
        <end position="163"/>
    </location>
</feature>
<dbReference type="RefSeq" id="WP_255889575.1">
    <property type="nucleotide sequence ID" value="NZ_JAFMZM010000002.1"/>
</dbReference>
<reference evidence="3" key="1">
    <citation type="journal article" date="2019" name="Int. J. Syst. Evol. Microbiol.">
        <title>The Global Catalogue of Microorganisms (GCM) 10K type strain sequencing project: providing services to taxonomists for standard genome sequencing and annotation.</title>
        <authorList>
            <consortium name="The Broad Institute Genomics Platform"/>
            <consortium name="The Broad Institute Genome Sequencing Center for Infectious Disease"/>
            <person name="Wu L."/>
            <person name="Ma J."/>
        </authorList>
    </citation>
    <scope>NUCLEOTIDE SEQUENCE [LARGE SCALE GENOMIC DNA]</scope>
    <source>
        <strain evidence="3">FCH27</strain>
    </source>
</reference>